<name>A0A1E1MQN2_RHYSE</name>
<reference evidence="3" key="1">
    <citation type="submission" date="2016-03" db="EMBL/GenBank/DDBJ databases">
        <authorList>
            <person name="Guldener U."/>
        </authorList>
    </citation>
    <scope>NUCLEOTIDE SEQUENCE [LARGE SCALE GENOMIC DNA]</scope>
</reference>
<dbReference type="Proteomes" id="UP000177625">
    <property type="component" value="Unassembled WGS sequence"/>
</dbReference>
<accession>A0A1E1MQN2</accession>
<dbReference type="EMBL" id="FJVC01000485">
    <property type="protein sequence ID" value="CZT51372.1"/>
    <property type="molecule type" value="Genomic_DNA"/>
</dbReference>
<dbReference type="AlphaFoldDB" id="A0A1E1MQN2"/>
<sequence length="133" mass="14890">MSILPEFIQYVSQIETRKYPSYVNLVTNPAHENYYRVYGGEDPTGNQSGKLPEVGRAGDSRAASSEVDTWVPAKARKASSTEPRFSPYLLQLEGDLQRGITSGYLICFDVPKSNYKLKKIKRASIDKAIEVNI</sequence>
<keyword evidence="3" id="KW-1185">Reference proteome</keyword>
<gene>
    <name evidence="2" type="ORF">RSE6_12506</name>
</gene>
<protein>
    <submittedName>
        <fullName evidence="2">Uncharacterized protein</fullName>
    </submittedName>
</protein>
<evidence type="ECO:0000256" key="1">
    <source>
        <dbReference type="SAM" id="MobiDB-lite"/>
    </source>
</evidence>
<organism evidence="2 3">
    <name type="scientific">Rhynchosporium secalis</name>
    <name type="common">Barley scald fungus</name>
    <dbReference type="NCBI Taxonomy" id="38038"/>
    <lineage>
        <taxon>Eukaryota</taxon>
        <taxon>Fungi</taxon>
        <taxon>Dikarya</taxon>
        <taxon>Ascomycota</taxon>
        <taxon>Pezizomycotina</taxon>
        <taxon>Leotiomycetes</taxon>
        <taxon>Helotiales</taxon>
        <taxon>Ploettnerulaceae</taxon>
        <taxon>Rhynchosporium</taxon>
    </lineage>
</organism>
<proteinExistence type="predicted"/>
<evidence type="ECO:0000313" key="3">
    <source>
        <dbReference type="Proteomes" id="UP000177625"/>
    </source>
</evidence>
<evidence type="ECO:0000313" key="2">
    <source>
        <dbReference type="EMBL" id="CZT51372.1"/>
    </source>
</evidence>
<feature type="region of interest" description="Disordered" evidence="1">
    <location>
        <begin position="39"/>
        <end position="63"/>
    </location>
</feature>